<keyword evidence="8" id="KW-0460">Magnesium</keyword>
<keyword evidence="3" id="KW-0808">Transferase</keyword>
<dbReference type="Gene3D" id="3.30.460.10">
    <property type="entry name" value="Beta Polymerase, domain 2"/>
    <property type="match status" value="1"/>
</dbReference>
<evidence type="ECO:0000256" key="4">
    <source>
        <dbReference type="ARBA" id="ARBA00022695"/>
    </source>
</evidence>
<evidence type="ECO:0000256" key="9">
    <source>
        <dbReference type="ARBA" id="ARBA00038276"/>
    </source>
</evidence>
<keyword evidence="2" id="KW-1277">Toxin-antitoxin system</keyword>
<comment type="caution">
    <text evidence="11">The sequence shown here is derived from an EMBL/GenBank/DDBJ whole genome shotgun (WGS) entry which is preliminary data.</text>
</comment>
<proteinExistence type="inferred from homology"/>
<gene>
    <name evidence="11" type="ORF">ABDJ85_18130</name>
</gene>
<comment type="similarity">
    <text evidence="9">Belongs to the MntA antitoxin family.</text>
</comment>
<evidence type="ECO:0000256" key="8">
    <source>
        <dbReference type="ARBA" id="ARBA00022842"/>
    </source>
</evidence>
<dbReference type="RefSeq" id="WP_347706204.1">
    <property type="nucleotide sequence ID" value="NZ_JBDPZD010000006.1"/>
</dbReference>
<dbReference type="PANTHER" id="PTHR33571:SF12">
    <property type="entry name" value="BSL3053 PROTEIN"/>
    <property type="match status" value="1"/>
</dbReference>
<evidence type="ECO:0000313" key="12">
    <source>
        <dbReference type="Proteomes" id="UP001495147"/>
    </source>
</evidence>
<keyword evidence="12" id="KW-1185">Reference proteome</keyword>
<evidence type="ECO:0000259" key="10">
    <source>
        <dbReference type="Pfam" id="PF01909"/>
    </source>
</evidence>
<dbReference type="InterPro" id="IPR043519">
    <property type="entry name" value="NT_sf"/>
</dbReference>
<reference evidence="11 12" key="1">
    <citation type="submission" date="2024-05" db="EMBL/GenBank/DDBJ databases">
        <title>Roseateles sp. DJS-2-20 16S ribosomal RNA gene Genome sequencing and assembly.</title>
        <authorList>
            <person name="Woo H."/>
        </authorList>
    </citation>
    <scope>NUCLEOTIDE SEQUENCE [LARGE SCALE GENOMIC DNA]</scope>
    <source>
        <strain evidence="11 12">DJS-2-20</strain>
    </source>
</reference>
<keyword evidence="6" id="KW-0547">Nucleotide-binding</keyword>
<evidence type="ECO:0000256" key="1">
    <source>
        <dbReference type="ARBA" id="ARBA00001946"/>
    </source>
</evidence>
<dbReference type="CDD" id="cd05403">
    <property type="entry name" value="NT_KNTase_like"/>
    <property type="match status" value="1"/>
</dbReference>
<dbReference type="PANTHER" id="PTHR33571">
    <property type="entry name" value="SSL8005 PROTEIN"/>
    <property type="match status" value="1"/>
</dbReference>
<dbReference type="InterPro" id="IPR002934">
    <property type="entry name" value="Polymerase_NTP_transf_dom"/>
</dbReference>
<evidence type="ECO:0000256" key="7">
    <source>
        <dbReference type="ARBA" id="ARBA00022840"/>
    </source>
</evidence>
<evidence type="ECO:0000256" key="2">
    <source>
        <dbReference type="ARBA" id="ARBA00022649"/>
    </source>
</evidence>
<organism evidence="11 12">
    <name type="scientific">Roseateles paludis</name>
    <dbReference type="NCBI Taxonomy" id="3145238"/>
    <lineage>
        <taxon>Bacteria</taxon>
        <taxon>Pseudomonadati</taxon>
        <taxon>Pseudomonadota</taxon>
        <taxon>Betaproteobacteria</taxon>
        <taxon>Burkholderiales</taxon>
        <taxon>Sphaerotilaceae</taxon>
        <taxon>Roseateles</taxon>
    </lineage>
</organism>
<feature type="domain" description="Polymerase nucleotidyl transferase" evidence="10">
    <location>
        <begin position="14"/>
        <end position="92"/>
    </location>
</feature>
<evidence type="ECO:0000256" key="3">
    <source>
        <dbReference type="ARBA" id="ARBA00022679"/>
    </source>
</evidence>
<dbReference type="Proteomes" id="UP001495147">
    <property type="component" value="Unassembled WGS sequence"/>
</dbReference>
<dbReference type="Pfam" id="PF01909">
    <property type="entry name" value="NTP_transf_2"/>
    <property type="match status" value="1"/>
</dbReference>
<evidence type="ECO:0000313" key="11">
    <source>
        <dbReference type="EMBL" id="MEO3693395.1"/>
    </source>
</evidence>
<evidence type="ECO:0000256" key="5">
    <source>
        <dbReference type="ARBA" id="ARBA00022723"/>
    </source>
</evidence>
<dbReference type="InterPro" id="IPR052038">
    <property type="entry name" value="Type-VII_TA_antitoxin"/>
</dbReference>
<keyword evidence="7" id="KW-0067">ATP-binding</keyword>
<dbReference type="SUPFAM" id="SSF81301">
    <property type="entry name" value="Nucleotidyltransferase"/>
    <property type="match status" value="1"/>
</dbReference>
<comment type="cofactor">
    <cofactor evidence="1">
        <name>Mg(2+)</name>
        <dbReference type="ChEBI" id="CHEBI:18420"/>
    </cofactor>
</comment>
<keyword evidence="4" id="KW-0548">Nucleotidyltransferase</keyword>
<evidence type="ECO:0000256" key="6">
    <source>
        <dbReference type="ARBA" id="ARBA00022741"/>
    </source>
</evidence>
<dbReference type="EMBL" id="JBDPZD010000006">
    <property type="protein sequence ID" value="MEO3693395.1"/>
    <property type="molecule type" value="Genomic_DNA"/>
</dbReference>
<sequence>MKPSHALAQHRLAIREVVQRHGMQGVRVFGSAASGEDVEGSDLDLLIEPGPATTLFTLGALRRDLSRLLGLQVDVVTPASLPERVRADVLERSLRV</sequence>
<keyword evidence="5" id="KW-0479">Metal-binding</keyword>
<protein>
    <submittedName>
        <fullName evidence="11">Nucleotidyltransferase family protein</fullName>
    </submittedName>
</protein>
<accession>A0ABV0G6R9</accession>
<name>A0ABV0G6R9_9BURK</name>